<organism evidence="1 2">
    <name type="scientific">Serratia phage Eta</name>
    <dbReference type="NCBI Taxonomy" id="1282995"/>
    <lineage>
        <taxon>Viruses</taxon>
        <taxon>Duplodnaviria</taxon>
        <taxon>Heunggongvirae</taxon>
        <taxon>Uroviricota</taxon>
        <taxon>Caudoviricetes</taxon>
        <taxon>Sarkviridae</taxon>
        <taxon>Seretavirus</taxon>
        <taxon>Seretavirus eta</taxon>
    </lineage>
</organism>
<evidence type="ECO:0000313" key="2">
    <source>
        <dbReference type="Proteomes" id="UP000014420"/>
    </source>
</evidence>
<dbReference type="EMBL" id="KC460990">
    <property type="protein sequence ID" value="AGN89459.1"/>
    <property type="molecule type" value="Genomic_DNA"/>
</dbReference>
<name>R9W0W5_9CAUD</name>
<gene>
    <name evidence="1" type="ORF">Eta_0013</name>
</gene>
<dbReference type="GeneID" id="15957239"/>
<keyword evidence="2" id="KW-1185">Reference proteome</keyword>
<dbReference type="Proteomes" id="UP000014420">
    <property type="component" value="Segment"/>
</dbReference>
<accession>R9W0W5</accession>
<sequence length="72" mass="7718">MNHSDKAQQTIERLRKASALGVKVSAIYGKAELSPFRIKSIISDAAYKAGKTLTDEEADAINAVLDGIKADL</sequence>
<evidence type="ECO:0000313" key="1">
    <source>
        <dbReference type="EMBL" id="AGN89459.1"/>
    </source>
</evidence>
<dbReference type="KEGG" id="vg:15957239"/>
<reference evidence="1 2" key="1">
    <citation type="journal article" date="2014" name="Virol. J.">
        <title>The genome and proteome of Serratia bacteriophage ? which forms unstable lysogens.</title>
        <authorList>
            <person name="Denyes J.M."/>
            <person name="Krell P.J."/>
            <person name="Manderville R.A."/>
            <person name="Ackermann H.W."/>
            <person name="She Y.M."/>
            <person name="Kropinski A.M."/>
        </authorList>
    </citation>
    <scope>NUCLEOTIDE SEQUENCE [LARGE SCALE GENOMIC DNA]</scope>
</reference>
<proteinExistence type="predicted"/>
<protein>
    <submittedName>
        <fullName evidence="1">Uncharacterized protein</fullName>
    </submittedName>
</protein>
<dbReference type="RefSeq" id="YP_008130297.1">
    <property type="nucleotide sequence ID" value="NC_021563.1"/>
</dbReference>